<dbReference type="GO" id="GO:0035556">
    <property type="term" value="P:intracellular signal transduction"/>
    <property type="evidence" value="ECO:0007669"/>
    <property type="project" value="InterPro"/>
</dbReference>
<reference evidence="3 4" key="1">
    <citation type="submission" date="2018-03" db="EMBL/GenBank/DDBJ databases">
        <title>Arenimonas caeni sp. nov., isolated from activated sludge.</title>
        <authorList>
            <person name="Liu H."/>
        </authorList>
    </citation>
    <scope>NUCLEOTIDE SEQUENCE [LARGE SCALE GENOMIC DNA]</scope>
    <source>
        <strain evidence="4">z29</strain>
    </source>
</reference>
<accession>A0A2P6MBD4</accession>
<dbReference type="PANTHER" id="PTHR43081">
    <property type="entry name" value="ADENYLATE CYCLASE, TERMINAL-DIFFERENTIATION SPECIFIC-RELATED"/>
    <property type="match status" value="1"/>
</dbReference>
<dbReference type="AlphaFoldDB" id="A0A2P6MBD4"/>
<proteinExistence type="predicted"/>
<feature type="domain" description="FHA" evidence="1">
    <location>
        <begin position="217"/>
        <end position="260"/>
    </location>
</feature>
<dbReference type="Pfam" id="PF00498">
    <property type="entry name" value="FHA"/>
    <property type="match status" value="1"/>
</dbReference>
<dbReference type="InterPro" id="IPR000253">
    <property type="entry name" value="FHA_dom"/>
</dbReference>
<dbReference type="PROSITE" id="PS50006">
    <property type="entry name" value="FHA_DOMAIN"/>
    <property type="match status" value="1"/>
</dbReference>
<dbReference type="CDD" id="cd07302">
    <property type="entry name" value="CHD"/>
    <property type="match status" value="1"/>
</dbReference>
<evidence type="ECO:0000259" key="1">
    <source>
        <dbReference type="PROSITE" id="PS50006"/>
    </source>
</evidence>
<evidence type="ECO:0000259" key="2">
    <source>
        <dbReference type="PROSITE" id="PS50125"/>
    </source>
</evidence>
<feature type="domain" description="Guanylate cyclase" evidence="2">
    <location>
        <begin position="9"/>
        <end position="123"/>
    </location>
</feature>
<dbReference type="PANTHER" id="PTHR43081:SF19">
    <property type="entry name" value="PH-SENSITIVE ADENYLATE CYCLASE RV1264"/>
    <property type="match status" value="1"/>
</dbReference>
<dbReference type="SMART" id="SM00044">
    <property type="entry name" value="CYCc"/>
    <property type="match status" value="1"/>
</dbReference>
<dbReference type="PROSITE" id="PS50125">
    <property type="entry name" value="GUANYLATE_CYCLASE_2"/>
    <property type="match status" value="1"/>
</dbReference>
<dbReference type="GO" id="GO:0004016">
    <property type="term" value="F:adenylate cyclase activity"/>
    <property type="evidence" value="ECO:0007669"/>
    <property type="project" value="UniProtKB-ARBA"/>
</dbReference>
<dbReference type="Gene3D" id="3.30.70.1230">
    <property type="entry name" value="Nucleotide cyclase"/>
    <property type="match status" value="1"/>
</dbReference>
<dbReference type="InterPro" id="IPR029787">
    <property type="entry name" value="Nucleotide_cyclase"/>
</dbReference>
<evidence type="ECO:0000313" key="4">
    <source>
        <dbReference type="Proteomes" id="UP000241736"/>
    </source>
</evidence>
<dbReference type="Proteomes" id="UP000241736">
    <property type="component" value="Unassembled WGS sequence"/>
</dbReference>
<dbReference type="Gene3D" id="2.60.200.20">
    <property type="match status" value="1"/>
</dbReference>
<keyword evidence="4" id="KW-1185">Reference proteome</keyword>
<dbReference type="InterPro" id="IPR008984">
    <property type="entry name" value="SMAD_FHA_dom_sf"/>
</dbReference>
<sequence>MTALSRPQTILFADVSGSTRLFETRGDVEARRLIALVLDALSEVCRQHGGRVIKTIGDEVMCTFPKAINGVLAACDMQRRMARDINFVRESLAVRIGLHHGDALEEGDGDVYGDAVNTAARMASLAKREQVVTTAATYDGLSGKVPEARSLGKARVSGKLLPIAIVDLVWQEDTSGMTLVQSSTRAGAGIDDAAAPGVLRLRHRGEVVELRPDSEPFLMGREHGNHLVVEADWVSRTHAMVEYKRGHFMITDRSTNGTYVRIGEDDELKLHRDELHLRKSGTISLGQSFGVNTGDIIHFEAG</sequence>
<dbReference type="CDD" id="cd00060">
    <property type="entry name" value="FHA"/>
    <property type="match status" value="1"/>
</dbReference>
<dbReference type="InterPro" id="IPR001054">
    <property type="entry name" value="A/G_cyclase"/>
</dbReference>
<dbReference type="EMBL" id="PVLF01000003">
    <property type="protein sequence ID" value="PRH83279.1"/>
    <property type="molecule type" value="Genomic_DNA"/>
</dbReference>
<comment type="caution">
    <text evidence="3">The sequence shown here is derived from an EMBL/GenBank/DDBJ whole genome shotgun (WGS) entry which is preliminary data.</text>
</comment>
<dbReference type="SUPFAM" id="SSF55073">
    <property type="entry name" value="Nucleotide cyclase"/>
    <property type="match status" value="1"/>
</dbReference>
<protein>
    <submittedName>
        <fullName evidence="3">Adenylate/guanylate cyclase domain-containing protein</fullName>
    </submittedName>
</protein>
<dbReference type="RefSeq" id="WP_106989658.1">
    <property type="nucleotide sequence ID" value="NZ_KZ679085.1"/>
</dbReference>
<dbReference type="Pfam" id="PF00211">
    <property type="entry name" value="Guanylate_cyc"/>
    <property type="match status" value="1"/>
</dbReference>
<evidence type="ECO:0000313" key="3">
    <source>
        <dbReference type="EMBL" id="PRH83279.1"/>
    </source>
</evidence>
<dbReference type="GO" id="GO:0006171">
    <property type="term" value="P:cAMP biosynthetic process"/>
    <property type="evidence" value="ECO:0007669"/>
    <property type="project" value="TreeGrafter"/>
</dbReference>
<dbReference type="SUPFAM" id="SSF49879">
    <property type="entry name" value="SMAD/FHA domain"/>
    <property type="match status" value="1"/>
</dbReference>
<dbReference type="InterPro" id="IPR050697">
    <property type="entry name" value="Adenylyl/Guanylyl_Cyclase_3/4"/>
</dbReference>
<organism evidence="3 4">
    <name type="scientific">Arenimonas caeni</name>
    <dbReference type="NCBI Taxonomy" id="2058085"/>
    <lineage>
        <taxon>Bacteria</taxon>
        <taxon>Pseudomonadati</taxon>
        <taxon>Pseudomonadota</taxon>
        <taxon>Gammaproteobacteria</taxon>
        <taxon>Lysobacterales</taxon>
        <taxon>Lysobacteraceae</taxon>
        <taxon>Arenimonas</taxon>
    </lineage>
</organism>
<name>A0A2P6MBD4_9GAMM</name>
<dbReference type="OrthoDB" id="9806704at2"/>
<gene>
    <name evidence="3" type="ORF">C6N40_03770</name>
</gene>